<evidence type="ECO:0000313" key="4">
    <source>
        <dbReference type="EMBL" id="XAT64721.1"/>
    </source>
</evidence>
<dbReference type="InterPro" id="IPR000182">
    <property type="entry name" value="GNAT_dom"/>
</dbReference>
<reference evidence="4 5" key="1">
    <citation type="submission" date="2021-11" db="EMBL/GenBank/DDBJ databases">
        <title>Whole genome of Geoglobus acetivorans.</title>
        <authorList>
            <person name="Liu D."/>
        </authorList>
    </citation>
    <scope>NUCLEOTIDE SEQUENCE [LARGE SCALE GENOMIC DNA]</scope>
    <source>
        <strain evidence="4 5">SBH6</strain>
    </source>
</reference>
<dbReference type="GeneID" id="90449012"/>
<evidence type="ECO:0000256" key="2">
    <source>
        <dbReference type="ARBA" id="ARBA00023315"/>
    </source>
</evidence>
<dbReference type="PANTHER" id="PTHR43072">
    <property type="entry name" value="N-ACETYLTRANSFERASE"/>
    <property type="match status" value="1"/>
</dbReference>
<protein>
    <submittedName>
        <fullName evidence="4">GNAT family N-acetyltransferase</fullName>
    </submittedName>
</protein>
<dbReference type="Proteomes" id="UP001492541">
    <property type="component" value="Chromosome"/>
</dbReference>
<sequence>MQKKMLTPKGRVIRIRPLNENDLDSLIKMYTTLSDSTLKYMRAERFTEEEVREMFQKVDFERVYSIVAEEKDFGIVGELRIIMHETGSGEIGFVVHDEFQYQGIGQSLVRAAIEFARKEGIKKLIAFINENNACSIHIFRKYGFEVEKRFGPEYHLMGKEEAVLKLALRLN</sequence>
<dbReference type="RefSeq" id="WP_193807589.1">
    <property type="nucleotide sequence ID" value="NZ_CP087714.1"/>
</dbReference>
<evidence type="ECO:0000259" key="3">
    <source>
        <dbReference type="PROSITE" id="PS51186"/>
    </source>
</evidence>
<keyword evidence="2" id="KW-0012">Acyltransferase</keyword>
<proteinExistence type="predicted"/>
<dbReference type="CDD" id="cd04301">
    <property type="entry name" value="NAT_SF"/>
    <property type="match status" value="1"/>
</dbReference>
<organism evidence="4 5">
    <name type="scientific">Geoglobus acetivorans</name>
    <dbReference type="NCBI Taxonomy" id="565033"/>
    <lineage>
        <taxon>Archaea</taxon>
        <taxon>Methanobacteriati</taxon>
        <taxon>Methanobacteriota</taxon>
        <taxon>Archaeoglobi</taxon>
        <taxon>Archaeoglobales</taxon>
        <taxon>Archaeoglobaceae</taxon>
        <taxon>Geoglobus</taxon>
    </lineage>
</organism>
<dbReference type="SUPFAM" id="SSF55729">
    <property type="entry name" value="Acyl-CoA N-acyltransferases (Nat)"/>
    <property type="match status" value="1"/>
</dbReference>
<name>A0ABZ3H7U8_GEOAI</name>
<keyword evidence="1" id="KW-0808">Transferase</keyword>
<dbReference type="Gene3D" id="3.40.630.30">
    <property type="match status" value="1"/>
</dbReference>
<dbReference type="PROSITE" id="PS51186">
    <property type="entry name" value="GNAT"/>
    <property type="match status" value="1"/>
</dbReference>
<gene>
    <name evidence="4" type="ORF">LPQ35_04960</name>
</gene>
<evidence type="ECO:0000256" key="1">
    <source>
        <dbReference type="ARBA" id="ARBA00022679"/>
    </source>
</evidence>
<dbReference type="Pfam" id="PF13302">
    <property type="entry name" value="Acetyltransf_3"/>
    <property type="match status" value="1"/>
</dbReference>
<dbReference type="PANTHER" id="PTHR43072:SF23">
    <property type="entry name" value="UPF0039 PROTEIN C11D3.02C"/>
    <property type="match status" value="1"/>
</dbReference>
<keyword evidence="5" id="KW-1185">Reference proteome</keyword>
<dbReference type="InterPro" id="IPR016181">
    <property type="entry name" value="Acyl_CoA_acyltransferase"/>
</dbReference>
<feature type="domain" description="N-acetyltransferase" evidence="3">
    <location>
        <begin position="13"/>
        <end position="162"/>
    </location>
</feature>
<accession>A0ABZ3H7U8</accession>
<dbReference type="EMBL" id="CP087714">
    <property type="protein sequence ID" value="XAT64721.1"/>
    <property type="molecule type" value="Genomic_DNA"/>
</dbReference>
<evidence type="ECO:0000313" key="5">
    <source>
        <dbReference type="Proteomes" id="UP001492541"/>
    </source>
</evidence>